<dbReference type="PANTHER" id="PTHR33434:SF2">
    <property type="entry name" value="FATTY ACID-BINDING PROTEIN TM_1468"/>
    <property type="match status" value="1"/>
</dbReference>
<dbReference type="InterPro" id="IPR050270">
    <property type="entry name" value="DegV_domain_contain"/>
</dbReference>
<dbReference type="Gene3D" id="3.40.50.10170">
    <property type="match status" value="1"/>
</dbReference>
<reference evidence="2" key="1">
    <citation type="submission" date="2020-10" db="EMBL/GenBank/DDBJ databases">
        <authorList>
            <person name="Gilroy R."/>
        </authorList>
    </citation>
    <scope>NUCLEOTIDE SEQUENCE</scope>
    <source>
        <strain evidence="2">ChiHecec3B27-6122</strain>
    </source>
</reference>
<organism evidence="2 3">
    <name type="scientific">Candidatus Scatomorpha pullistercoris</name>
    <dbReference type="NCBI Taxonomy" id="2840929"/>
    <lineage>
        <taxon>Bacteria</taxon>
        <taxon>Bacillati</taxon>
        <taxon>Bacillota</taxon>
        <taxon>Clostridia</taxon>
        <taxon>Eubacteriales</taxon>
        <taxon>Candidatus Scatomorpha</taxon>
    </lineage>
</organism>
<keyword evidence="1" id="KW-0446">Lipid-binding</keyword>
<dbReference type="SUPFAM" id="SSF82549">
    <property type="entry name" value="DAK1/DegV-like"/>
    <property type="match status" value="1"/>
</dbReference>
<dbReference type="NCBIfam" id="TIGR00762">
    <property type="entry name" value="DegV"/>
    <property type="match status" value="1"/>
</dbReference>
<protein>
    <submittedName>
        <fullName evidence="2">DegV family protein</fullName>
    </submittedName>
</protein>
<dbReference type="AlphaFoldDB" id="A0A9D1G668"/>
<dbReference type="Proteomes" id="UP000886876">
    <property type="component" value="Unassembled WGS sequence"/>
</dbReference>
<evidence type="ECO:0000256" key="1">
    <source>
        <dbReference type="ARBA" id="ARBA00023121"/>
    </source>
</evidence>
<evidence type="ECO:0000313" key="3">
    <source>
        <dbReference type="Proteomes" id="UP000886876"/>
    </source>
</evidence>
<proteinExistence type="predicted"/>
<dbReference type="InterPro" id="IPR043168">
    <property type="entry name" value="DegV_C"/>
</dbReference>
<sequence length="303" mass="33518">MIMSKFRVITDGSGDLTPELIRERDITVVPFYVMLGSGDYLKQDVDIGTREFYEWMVSHPGVYPKSSTPSTQDFLKVFREVAEAGEQAICICITEKFSNSYQTAKIALELLHEDYPDAKIAVYNSMVNTVLQGLYVLEACDLRDAGFELDEAVDRLMEIRPTGRIFFTIGSMSYLSIGGRIGKLAGKVSTVLGIRPIITLKEGEIFPSGVCRGRGKSLDKVINVSREYLKETFSSADELSIAVGYGYDYNEAAEFQGRISALLDEVGLSKPDIPIRLISSVIAVHTGPYPLGIGVLRKARLDK</sequence>
<evidence type="ECO:0000313" key="2">
    <source>
        <dbReference type="EMBL" id="HIS97717.1"/>
    </source>
</evidence>
<dbReference type="PANTHER" id="PTHR33434">
    <property type="entry name" value="DEGV DOMAIN-CONTAINING PROTEIN DR_1986-RELATED"/>
    <property type="match status" value="1"/>
</dbReference>
<reference evidence="2" key="2">
    <citation type="journal article" date="2021" name="PeerJ">
        <title>Extensive microbial diversity within the chicken gut microbiome revealed by metagenomics and culture.</title>
        <authorList>
            <person name="Gilroy R."/>
            <person name="Ravi A."/>
            <person name="Getino M."/>
            <person name="Pursley I."/>
            <person name="Horton D.L."/>
            <person name="Alikhan N.F."/>
            <person name="Baker D."/>
            <person name="Gharbi K."/>
            <person name="Hall N."/>
            <person name="Watson M."/>
            <person name="Adriaenssens E.M."/>
            <person name="Foster-Nyarko E."/>
            <person name="Jarju S."/>
            <person name="Secka A."/>
            <person name="Antonio M."/>
            <person name="Oren A."/>
            <person name="Chaudhuri R.R."/>
            <person name="La Ragione R."/>
            <person name="Hildebrand F."/>
            <person name="Pallen M.J."/>
        </authorList>
    </citation>
    <scope>NUCLEOTIDE SEQUENCE</scope>
    <source>
        <strain evidence="2">ChiHecec3B27-6122</strain>
    </source>
</reference>
<dbReference type="Pfam" id="PF02645">
    <property type="entry name" value="DegV"/>
    <property type="match status" value="1"/>
</dbReference>
<gene>
    <name evidence="2" type="ORF">IAD42_07065</name>
</gene>
<dbReference type="Gene3D" id="3.30.1180.10">
    <property type="match status" value="1"/>
</dbReference>
<dbReference type="EMBL" id="DVJS01000173">
    <property type="protein sequence ID" value="HIS97717.1"/>
    <property type="molecule type" value="Genomic_DNA"/>
</dbReference>
<dbReference type="PROSITE" id="PS51482">
    <property type="entry name" value="DEGV"/>
    <property type="match status" value="1"/>
</dbReference>
<name>A0A9D1G668_9FIRM</name>
<dbReference type="InterPro" id="IPR003797">
    <property type="entry name" value="DegV"/>
</dbReference>
<accession>A0A9D1G668</accession>
<dbReference type="GO" id="GO:0008289">
    <property type="term" value="F:lipid binding"/>
    <property type="evidence" value="ECO:0007669"/>
    <property type="project" value="UniProtKB-KW"/>
</dbReference>
<comment type="caution">
    <text evidence="2">The sequence shown here is derived from an EMBL/GenBank/DDBJ whole genome shotgun (WGS) entry which is preliminary data.</text>
</comment>